<keyword evidence="1" id="KW-1133">Transmembrane helix</keyword>
<accession>A0A1H9T7U6</accession>
<dbReference type="OrthoDB" id="2972465at2"/>
<dbReference type="EMBL" id="FOGT01000005">
    <property type="protein sequence ID" value="SER93206.1"/>
    <property type="molecule type" value="Genomic_DNA"/>
</dbReference>
<name>A0A1H9T7U6_9BACI</name>
<dbReference type="Proteomes" id="UP000198571">
    <property type="component" value="Unassembled WGS sequence"/>
</dbReference>
<protein>
    <submittedName>
        <fullName evidence="2">Uncharacterized protein</fullName>
    </submittedName>
</protein>
<gene>
    <name evidence="2" type="ORF">SAMN05518684_105166</name>
</gene>
<dbReference type="AlphaFoldDB" id="A0A1H9T7U6"/>
<organism evidence="2 3">
    <name type="scientific">Salipaludibacillus aurantiacus</name>
    <dbReference type="NCBI Taxonomy" id="1601833"/>
    <lineage>
        <taxon>Bacteria</taxon>
        <taxon>Bacillati</taxon>
        <taxon>Bacillota</taxon>
        <taxon>Bacilli</taxon>
        <taxon>Bacillales</taxon>
        <taxon>Bacillaceae</taxon>
    </lineage>
</organism>
<evidence type="ECO:0000313" key="2">
    <source>
        <dbReference type="EMBL" id="SER93206.1"/>
    </source>
</evidence>
<evidence type="ECO:0000313" key="3">
    <source>
        <dbReference type="Proteomes" id="UP000198571"/>
    </source>
</evidence>
<dbReference type="STRING" id="1601833.SAMN05518684_105166"/>
<sequence>MERLLKWIGLSIFIGWTAAILVNYSIYQHATTQLTFVHPMVDGIIFMLIMLGVYIYIWKSYKKKRTTATVQLGVFGALSIVLAIVFL</sequence>
<evidence type="ECO:0000256" key="1">
    <source>
        <dbReference type="SAM" id="Phobius"/>
    </source>
</evidence>
<feature type="transmembrane region" description="Helical" evidence="1">
    <location>
        <begin position="7"/>
        <end position="27"/>
    </location>
</feature>
<dbReference type="RefSeq" id="WP_093049892.1">
    <property type="nucleotide sequence ID" value="NZ_FOGT01000005.1"/>
</dbReference>
<feature type="transmembrane region" description="Helical" evidence="1">
    <location>
        <begin position="39"/>
        <end position="57"/>
    </location>
</feature>
<proteinExistence type="predicted"/>
<keyword evidence="1" id="KW-0812">Transmembrane</keyword>
<reference evidence="3" key="1">
    <citation type="submission" date="2016-10" db="EMBL/GenBank/DDBJ databases">
        <authorList>
            <person name="Varghese N."/>
            <person name="Submissions S."/>
        </authorList>
    </citation>
    <scope>NUCLEOTIDE SEQUENCE [LARGE SCALE GENOMIC DNA]</scope>
    <source>
        <strain evidence="3">S9</strain>
    </source>
</reference>
<feature type="transmembrane region" description="Helical" evidence="1">
    <location>
        <begin position="69"/>
        <end position="86"/>
    </location>
</feature>
<keyword evidence="1" id="KW-0472">Membrane</keyword>
<keyword evidence="3" id="KW-1185">Reference proteome</keyword>